<dbReference type="EMBL" id="GDQN01005902">
    <property type="protein sequence ID" value="JAT85152.1"/>
    <property type="molecule type" value="Transcribed_RNA"/>
</dbReference>
<evidence type="ECO:0000313" key="2">
    <source>
        <dbReference type="EMBL" id="JAT85152.1"/>
    </source>
</evidence>
<sequence>GGAARGQQDALRMLTARLKDAYNGVEVQWKDADDLHVASSSLDFVGSDGSGSGSGDDTDDTEDLPDDDEDRTDYPEGSGAIPPEVEETDDTETENRNIPQPPVSEDPFVPGIIDTPGTNNVRVRGRMGDASPEPAEPEPPVDTISNVNAGQEAPVREPPASSAERPSLQKALFTYALPVVCAWFGTIVTDLF</sequence>
<dbReference type="AlphaFoldDB" id="A0A1E1WGU4"/>
<protein>
    <submittedName>
        <fullName evidence="3">Uncharacterized protein</fullName>
    </submittedName>
</protein>
<dbReference type="OrthoDB" id="10010764at2759"/>
<organism evidence="3">
    <name type="scientific">Pectinophora gossypiella</name>
    <name type="common">Cotton pink bollworm</name>
    <name type="synonym">Depressaria gossypiella</name>
    <dbReference type="NCBI Taxonomy" id="13191"/>
    <lineage>
        <taxon>Eukaryota</taxon>
        <taxon>Metazoa</taxon>
        <taxon>Ecdysozoa</taxon>
        <taxon>Arthropoda</taxon>
        <taxon>Hexapoda</taxon>
        <taxon>Insecta</taxon>
        <taxon>Pterygota</taxon>
        <taxon>Neoptera</taxon>
        <taxon>Endopterygota</taxon>
        <taxon>Lepidoptera</taxon>
        <taxon>Glossata</taxon>
        <taxon>Ditrysia</taxon>
        <taxon>Gelechioidea</taxon>
        <taxon>Gelechiidae</taxon>
        <taxon>Apatetrinae</taxon>
        <taxon>Pectinophora</taxon>
    </lineage>
</organism>
<evidence type="ECO:0000313" key="3">
    <source>
        <dbReference type="EMBL" id="JAT86081.1"/>
    </source>
</evidence>
<name>A0A1E1WGU4_PECGO</name>
<feature type="non-terminal residue" evidence="3">
    <location>
        <position position="1"/>
    </location>
</feature>
<feature type="compositionally biased region" description="Acidic residues" evidence="1">
    <location>
        <begin position="56"/>
        <end position="71"/>
    </location>
</feature>
<dbReference type="EMBL" id="GDQN01004973">
    <property type="protein sequence ID" value="JAT86081.1"/>
    <property type="molecule type" value="Transcribed_RNA"/>
</dbReference>
<proteinExistence type="predicted"/>
<feature type="region of interest" description="Disordered" evidence="1">
    <location>
        <begin position="41"/>
        <end position="166"/>
    </location>
</feature>
<evidence type="ECO:0000256" key="1">
    <source>
        <dbReference type="SAM" id="MobiDB-lite"/>
    </source>
</evidence>
<gene>
    <name evidence="3" type="ORF">g.12339</name>
    <name evidence="2" type="ORF">g.12340</name>
</gene>
<accession>A0A1E1WGU4</accession>
<reference evidence="3" key="1">
    <citation type="submission" date="2015-09" db="EMBL/GenBank/DDBJ databases">
        <title>De novo assembly of Pectinophora gossypiella (Pink Bollworm) gut transcriptome.</title>
        <authorList>
            <person name="Tassone E.E."/>
        </authorList>
    </citation>
    <scope>NUCLEOTIDE SEQUENCE</scope>
</reference>